<reference evidence="4 5" key="1">
    <citation type="submission" date="2016-06" db="EMBL/GenBank/DDBJ databases">
        <authorList>
            <person name="Kjaerup R.B."/>
            <person name="Dalgaard T.S."/>
            <person name="Juul-Madsen H.R."/>
        </authorList>
    </citation>
    <scope>NUCLEOTIDE SEQUENCE [LARGE SCALE GENOMIC DNA]</scope>
    <source>
        <strain evidence="4 5">DSM 45626</strain>
    </source>
</reference>
<dbReference type="EMBL" id="FMCW01000007">
    <property type="protein sequence ID" value="SCE80689.1"/>
    <property type="molecule type" value="Genomic_DNA"/>
</dbReference>
<sequence length="809" mass="90535">MSAEIDRFFAGLPEASRGRLPTTPAGLVAFRFVTDDGPASTWFVTLDGGRARVDRRGHDPDCLVEMRPETFERLVAGADHSVAMLFRGVVSVEGDLPLFLVFRRLLPIHADSGATEPIADVRPGVEHDGVGSHDTTSIFYGNMFMISSRNGDVAAEPVTPLGLFFFDTRFLSTWRLSLDGEQLTELSIDDVRSFESKFALVPGQPTHYVNATTSILRHRSLGETFEEEVTLFNYGAEPVRYTVRLDVGADFAEVQDIRDGLRREREVTTTVDDSSLRLHYRRHTLHRETVVCASAPAHVDERGFTFTVSVDPHDTWTVRLRVLTLVRDLRRRDLRERLRSSTHRSRAEAGREIDDIVAGVPELRADHGPLAEAYRRSVLDLAALYYQGLNYRDRLPATGLPWSMTLLGRESLVSSLQVLPFLPHRAVSTLRILALSQGARIDPFRGEQPGRIVQESRYGESAAFADTPDAADFSAADTTPLFVILLDEYERWTGDAELVRRYEFEVRAAIAWLDDYADVAGDGYVWSTRRQRRAGPVNESWRNSVQAVCFRDGRLATFPQAICEIQGYAYDARLRAARMARLFWNDPAYADRLERDAAALRERFDRDFWLPERGCYALALQADGQRVDALASNVGHLLWSGIVAPERAERLVGHLLGPALFSGWGVRTLASTEEQFNPLGHHTGAIWPADNSLIVWGLRRYGFRQEAARIALALLEAGQHFQGALPPYFAGYDRAVTRVPVPHHFTDSPYAPSAGAPLLLLRALLGLEPHDDHLAIDAGVPEEMGQIELLDIRGRWGYADALGRGRPFR</sequence>
<evidence type="ECO:0000313" key="5">
    <source>
        <dbReference type="Proteomes" id="UP000199375"/>
    </source>
</evidence>
<feature type="domain" description="Putative glycogen debranching enzyme N-terminal" evidence="2">
    <location>
        <begin position="141"/>
        <end position="321"/>
    </location>
</feature>
<dbReference type="InterPro" id="IPR012341">
    <property type="entry name" value="6hp_glycosidase-like_sf"/>
</dbReference>
<dbReference type="Pfam" id="PF02036">
    <property type="entry name" value="SCP2"/>
    <property type="match status" value="1"/>
</dbReference>
<evidence type="ECO:0000313" key="4">
    <source>
        <dbReference type="EMBL" id="SCE80689.1"/>
    </source>
</evidence>
<feature type="domain" description="Mannosylglycerate hydrolase MGH1-like glycoside hydrolase" evidence="3">
    <location>
        <begin position="448"/>
        <end position="719"/>
    </location>
</feature>
<evidence type="ECO:0000259" key="2">
    <source>
        <dbReference type="Pfam" id="PF14742"/>
    </source>
</evidence>
<dbReference type="Gene3D" id="1.50.10.10">
    <property type="match status" value="1"/>
</dbReference>
<dbReference type="Pfam" id="PF22422">
    <property type="entry name" value="MGH1-like_GH"/>
    <property type="match status" value="1"/>
</dbReference>
<dbReference type="Proteomes" id="UP000199375">
    <property type="component" value="Unassembled WGS sequence"/>
</dbReference>
<dbReference type="InterPro" id="IPR036527">
    <property type="entry name" value="SCP2_sterol-bd_dom_sf"/>
</dbReference>
<dbReference type="GO" id="GO:0005975">
    <property type="term" value="P:carbohydrate metabolic process"/>
    <property type="evidence" value="ECO:0007669"/>
    <property type="project" value="InterPro"/>
</dbReference>
<feature type="domain" description="SCP2" evidence="1">
    <location>
        <begin position="36"/>
        <end position="106"/>
    </location>
</feature>
<accession>A0A1C4VAB2</accession>
<gene>
    <name evidence="4" type="ORF">GA0070558_107179</name>
</gene>
<dbReference type="SUPFAM" id="SSF55718">
    <property type="entry name" value="SCP-like"/>
    <property type="match status" value="1"/>
</dbReference>
<dbReference type="Gene3D" id="3.30.1050.10">
    <property type="entry name" value="SCP2 sterol-binding domain"/>
    <property type="match status" value="1"/>
</dbReference>
<dbReference type="InterPro" id="IPR054491">
    <property type="entry name" value="MGH1-like_GH"/>
</dbReference>
<evidence type="ECO:0000259" key="1">
    <source>
        <dbReference type="Pfam" id="PF02036"/>
    </source>
</evidence>
<dbReference type="Pfam" id="PF14742">
    <property type="entry name" value="GDE_N_bis"/>
    <property type="match status" value="1"/>
</dbReference>
<proteinExistence type="predicted"/>
<dbReference type="RefSeq" id="WP_091277783.1">
    <property type="nucleotide sequence ID" value="NZ_FMCW01000007.1"/>
</dbReference>
<organism evidence="4 5">
    <name type="scientific">Micromonospora haikouensis</name>
    <dbReference type="NCBI Taxonomy" id="686309"/>
    <lineage>
        <taxon>Bacteria</taxon>
        <taxon>Bacillati</taxon>
        <taxon>Actinomycetota</taxon>
        <taxon>Actinomycetes</taxon>
        <taxon>Micromonosporales</taxon>
        <taxon>Micromonosporaceae</taxon>
        <taxon>Micromonospora</taxon>
    </lineage>
</organism>
<protein>
    <submittedName>
        <fullName evidence="4">Glycogen debranching enzyme (Alpha-1,6-glucosidase)</fullName>
    </submittedName>
</protein>
<name>A0A1C4VAB2_9ACTN</name>
<dbReference type="InterPro" id="IPR008928">
    <property type="entry name" value="6-hairpin_glycosidase_sf"/>
</dbReference>
<dbReference type="AlphaFoldDB" id="A0A1C4VAB2"/>
<dbReference type="SUPFAM" id="SSF48208">
    <property type="entry name" value="Six-hairpin glycosidases"/>
    <property type="match status" value="1"/>
</dbReference>
<evidence type="ECO:0000259" key="3">
    <source>
        <dbReference type="Pfam" id="PF22422"/>
    </source>
</evidence>
<dbReference type="InterPro" id="IPR032856">
    <property type="entry name" value="GDE_N_bis"/>
</dbReference>
<dbReference type="InterPro" id="IPR003033">
    <property type="entry name" value="SCP2_sterol-bd_dom"/>
</dbReference>